<keyword evidence="2" id="KW-1133">Transmembrane helix</keyword>
<dbReference type="RefSeq" id="WP_301142376.1">
    <property type="nucleotide sequence ID" value="NZ_JAUHQA010000001.1"/>
</dbReference>
<proteinExistence type="predicted"/>
<evidence type="ECO:0000256" key="1">
    <source>
        <dbReference type="SAM" id="MobiDB-lite"/>
    </source>
</evidence>
<name>A0ABT8GHK4_9MICO</name>
<keyword evidence="2" id="KW-0472">Membrane</keyword>
<feature type="region of interest" description="Disordered" evidence="1">
    <location>
        <begin position="67"/>
        <end position="135"/>
    </location>
</feature>
<feature type="compositionally biased region" description="Basic and acidic residues" evidence="1">
    <location>
        <begin position="120"/>
        <end position="135"/>
    </location>
</feature>
<dbReference type="EMBL" id="JAUHQA010000001">
    <property type="protein sequence ID" value="MDN4480911.1"/>
    <property type="molecule type" value="Genomic_DNA"/>
</dbReference>
<feature type="compositionally biased region" description="Acidic residues" evidence="1">
    <location>
        <begin position="103"/>
        <end position="114"/>
    </location>
</feature>
<keyword evidence="2" id="KW-0812">Transmembrane</keyword>
<protein>
    <submittedName>
        <fullName evidence="3">Uncharacterized protein</fullName>
    </submittedName>
</protein>
<evidence type="ECO:0000256" key="2">
    <source>
        <dbReference type="SAM" id="Phobius"/>
    </source>
</evidence>
<evidence type="ECO:0000313" key="3">
    <source>
        <dbReference type="EMBL" id="MDN4480911.1"/>
    </source>
</evidence>
<evidence type="ECO:0000313" key="4">
    <source>
        <dbReference type="Proteomes" id="UP001172708"/>
    </source>
</evidence>
<feature type="transmembrane region" description="Helical" evidence="2">
    <location>
        <begin position="18"/>
        <end position="38"/>
    </location>
</feature>
<comment type="caution">
    <text evidence="3">The sequence shown here is derived from an EMBL/GenBank/DDBJ whole genome shotgun (WGS) entry which is preliminary data.</text>
</comment>
<accession>A0ABT8GHK4</accession>
<keyword evidence="4" id="KW-1185">Reference proteome</keyword>
<dbReference type="Proteomes" id="UP001172708">
    <property type="component" value="Unassembled WGS sequence"/>
</dbReference>
<sequence>MTAITNPRRRAGQRISSALWGLLVAGVGGLLIASYSGYEIDLELAAIIVLAAIGGWLLLSAAVSGIGRQREISRATAPTVEERVTPQRTEPPADLDDAREADESVESVESSEDAAAEHAGGAEEHEADSPDKPRE</sequence>
<organism evidence="3 4">
    <name type="scientific">Demequina muriae</name>
    <dbReference type="NCBI Taxonomy" id="3051664"/>
    <lineage>
        <taxon>Bacteria</taxon>
        <taxon>Bacillati</taxon>
        <taxon>Actinomycetota</taxon>
        <taxon>Actinomycetes</taxon>
        <taxon>Micrococcales</taxon>
        <taxon>Demequinaceae</taxon>
        <taxon>Demequina</taxon>
    </lineage>
</organism>
<gene>
    <name evidence="3" type="ORF">QQX02_08265</name>
</gene>
<feature type="transmembrane region" description="Helical" evidence="2">
    <location>
        <begin position="44"/>
        <end position="66"/>
    </location>
</feature>
<reference evidence="3" key="1">
    <citation type="submission" date="2023-06" db="EMBL/GenBank/DDBJ databases">
        <title>Egi l300058.</title>
        <authorList>
            <person name="Gao L."/>
            <person name="Fang B.-Z."/>
            <person name="Li W.-J."/>
        </authorList>
    </citation>
    <scope>NUCLEOTIDE SEQUENCE</scope>
    <source>
        <strain evidence="3">EGI L300058</strain>
    </source>
</reference>